<name>A0A4R5G5Z9_9STRE</name>
<gene>
    <name evidence="2" type="ORF">E0E04_04930</name>
</gene>
<accession>A0A4R5G5Z9</accession>
<feature type="transmembrane region" description="Helical" evidence="1">
    <location>
        <begin position="40"/>
        <end position="61"/>
    </location>
</feature>
<dbReference type="EMBL" id="SJWY01000090">
    <property type="protein sequence ID" value="TDE72913.1"/>
    <property type="molecule type" value="Genomic_DNA"/>
</dbReference>
<evidence type="ECO:0000256" key="1">
    <source>
        <dbReference type="SAM" id="Phobius"/>
    </source>
</evidence>
<dbReference type="InterPro" id="IPR053468">
    <property type="entry name" value="ComGE-like"/>
</dbReference>
<organism evidence="2 3">
    <name type="scientific">Streptococcus vicugnae</name>
    <dbReference type="NCBI Taxonomy" id="2740579"/>
    <lineage>
        <taxon>Bacteria</taxon>
        <taxon>Bacillati</taxon>
        <taxon>Bacillota</taxon>
        <taxon>Bacilli</taxon>
        <taxon>Lactobacillales</taxon>
        <taxon>Streptococcaceae</taxon>
        <taxon>Streptococcus</taxon>
    </lineage>
</organism>
<dbReference type="NCBIfam" id="NF041013">
    <property type="entry name" value="T4P_ComGE"/>
    <property type="match status" value="1"/>
</dbReference>
<dbReference type="Pfam" id="PF11773">
    <property type="entry name" value="ComGE"/>
    <property type="match status" value="1"/>
</dbReference>
<keyword evidence="1" id="KW-0812">Transmembrane</keyword>
<reference evidence="2 3" key="1">
    <citation type="submission" date="2019-03" db="EMBL/GenBank/DDBJ databases">
        <authorList>
            <person name="Fan P."/>
        </authorList>
    </citation>
    <scope>NUCLEOTIDE SEQUENCE [LARGE SCALE GENOMIC DNA]</scope>
    <source>
        <strain evidence="2 3">KCJ4950</strain>
    </source>
</reference>
<keyword evidence="1" id="KW-1133">Transmembrane helix</keyword>
<dbReference type="Proteomes" id="UP000295231">
    <property type="component" value="Unassembled WGS sequence"/>
</dbReference>
<evidence type="ECO:0000313" key="2">
    <source>
        <dbReference type="EMBL" id="TDE72913.1"/>
    </source>
</evidence>
<dbReference type="InterPro" id="IPR021749">
    <property type="entry name" value="ComGE"/>
</dbReference>
<keyword evidence="1" id="KW-0472">Membrane</keyword>
<proteinExistence type="predicted"/>
<keyword evidence="3" id="KW-1185">Reference proteome</keyword>
<comment type="caution">
    <text evidence="2">The sequence shown here is derived from an EMBL/GenBank/DDBJ whole genome shotgun (WGS) entry which is preliminary data.</text>
</comment>
<evidence type="ECO:0000313" key="3">
    <source>
        <dbReference type="Proteomes" id="UP000295231"/>
    </source>
</evidence>
<protein>
    <submittedName>
        <fullName evidence="2">Competence protein ComGE</fullName>
    </submittedName>
</protein>
<sequence>MTSVTLPQTVSVAKNYQVVFDKSGGNSSEVVTIKKQKLKAYILLEGLVSLALLATITSLVLGEMDHSRQRMQESLHQQEVLNVATMAVQTGQNHLVINGVDVEIVKHDGEIHVFDGQNEVLYVKKN</sequence>
<dbReference type="AlphaFoldDB" id="A0A4R5G5Z9"/>